<accession>A0A6D2HRJ0</accession>
<dbReference type="SUPFAM" id="SSF81383">
    <property type="entry name" value="F-box domain"/>
    <property type="match status" value="1"/>
</dbReference>
<dbReference type="OrthoDB" id="1083664at2759"/>
<organism evidence="2 3">
    <name type="scientific">Microthlaspi erraticum</name>
    <dbReference type="NCBI Taxonomy" id="1685480"/>
    <lineage>
        <taxon>Eukaryota</taxon>
        <taxon>Viridiplantae</taxon>
        <taxon>Streptophyta</taxon>
        <taxon>Embryophyta</taxon>
        <taxon>Tracheophyta</taxon>
        <taxon>Spermatophyta</taxon>
        <taxon>Magnoliopsida</taxon>
        <taxon>eudicotyledons</taxon>
        <taxon>Gunneridae</taxon>
        <taxon>Pentapetalae</taxon>
        <taxon>rosids</taxon>
        <taxon>malvids</taxon>
        <taxon>Brassicales</taxon>
        <taxon>Brassicaceae</taxon>
        <taxon>Coluteocarpeae</taxon>
        <taxon>Microthlaspi</taxon>
    </lineage>
</organism>
<proteinExistence type="predicted"/>
<dbReference type="InterPro" id="IPR036047">
    <property type="entry name" value="F-box-like_dom_sf"/>
</dbReference>
<dbReference type="Pfam" id="PF08268">
    <property type="entry name" value="FBA_3"/>
    <property type="match status" value="2"/>
</dbReference>
<dbReference type="Proteomes" id="UP000467841">
    <property type="component" value="Unassembled WGS sequence"/>
</dbReference>
<dbReference type="InterPro" id="IPR001810">
    <property type="entry name" value="F-box_dom"/>
</dbReference>
<feature type="domain" description="F-box" evidence="1">
    <location>
        <begin position="17"/>
        <end position="57"/>
    </location>
</feature>
<dbReference type="NCBIfam" id="TIGR01640">
    <property type="entry name" value="F_box_assoc_1"/>
    <property type="match status" value="1"/>
</dbReference>
<name>A0A6D2HRJ0_9BRAS</name>
<dbReference type="PANTHER" id="PTHR31111:SF65">
    <property type="entry name" value="F-BOX DOMAIN-CONTAINING PROTEIN"/>
    <property type="match status" value="1"/>
</dbReference>
<dbReference type="AlphaFoldDB" id="A0A6D2HRJ0"/>
<dbReference type="Gene3D" id="1.20.1280.50">
    <property type="match status" value="1"/>
</dbReference>
<dbReference type="InterPro" id="IPR013187">
    <property type="entry name" value="F-box-assoc_dom_typ3"/>
</dbReference>
<dbReference type="InterPro" id="IPR017451">
    <property type="entry name" value="F-box-assoc_interact_dom"/>
</dbReference>
<sequence length="350" mass="40642">MEKLKQKKKKVSYSYEIPYDLLLDIFSRVPAKSIARFSCLSKSWRSKLGLPYFTELFLTKSLARPRLLFAIKDNEDLFFFSSPQPQNPVDKSSLVATRYRMNFPKYLPSRVCPPHSGLVFLHSRGRKERVICNPVTGESITLPKVYARGVKRCFLGYDPINKQFKVLCTTRSRYEGRSETYWVLTLETGKLIWRRTMECIPHTDGYGEICINGVLYYKAHIDGSSCVIVCFDFSSEKFSFIKLHGKMLHGTLINYKEDAGKRKWCKRISVLLSLHDKLGINLDKVGMTGAGEIVFVPPYRKPDLFYIVYYNIERKTFARVNIDIHGSEELKDRTFVVTTFLDYVENMKFL</sequence>
<comment type="caution">
    <text evidence="2">The sequence shown here is derived from an EMBL/GenBank/DDBJ whole genome shotgun (WGS) entry which is preliminary data.</text>
</comment>
<gene>
    <name evidence="2" type="ORF">MERR_LOCUS5698</name>
</gene>
<evidence type="ECO:0000313" key="2">
    <source>
        <dbReference type="EMBL" id="CAA7018463.1"/>
    </source>
</evidence>
<dbReference type="EMBL" id="CACVBM020000388">
    <property type="protein sequence ID" value="CAA7018463.1"/>
    <property type="molecule type" value="Genomic_DNA"/>
</dbReference>
<reference evidence="2" key="1">
    <citation type="submission" date="2020-01" db="EMBL/GenBank/DDBJ databases">
        <authorList>
            <person name="Mishra B."/>
        </authorList>
    </citation>
    <scope>NUCLEOTIDE SEQUENCE [LARGE SCALE GENOMIC DNA]</scope>
</reference>
<dbReference type="Pfam" id="PF00646">
    <property type="entry name" value="F-box"/>
    <property type="match status" value="1"/>
</dbReference>
<dbReference type="PANTHER" id="PTHR31111">
    <property type="entry name" value="BNAA05G37150D PROTEIN-RELATED"/>
    <property type="match status" value="1"/>
</dbReference>
<dbReference type="SMART" id="SM00256">
    <property type="entry name" value="FBOX"/>
    <property type="match status" value="1"/>
</dbReference>
<evidence type="ECO:0000313" key="3">
    <source>
        <dbReference type="Proteomes" id="UP000467841"/>
    </source>
</evidence>
<keyword evidence="3" id="KW-1185">Reference proteome</keyword>
<evidence type="ECO:0000259" key="1">
    <source>
        <dbReference type="SMART" id="SM00256"/>
    </source>
</evidence>
<protein>
    <recommendedName>
        <fullName evidence="1">F-box domain-containing protein</fullName>
    </recommendedName>
</protein>